<feature type="region of interest" description="Disordered" evidence="1">
    <location>
        <begin position="1111"/>
        <end position="1180"/>
    </location>
</feature>
<proteinExistence type="predicted"/>
<feature type="region of interest" description="Disordered" evidence="1">
    <location>
        <begin position="411"/>
        <end position="441"/>
    </location>
</feature>
<dbReference type="GeneID" id="20529709"/>
<feature type="compositionally biased region" description="Polar residues" evidence="1">
    <location>
        <begin position="1120"/>
        <end position="1129"/>
    </location>
</feature>
<organism evidence="2">
    <name type="scientific">Fonticula alba</name>
    <name type="common">Slime mold</name>
    <dbReference type="NCBI Taxonomy" id="691883"/>
    <lineage>
        <taxon>Eukaryota</taxon>
        <taxon>Rotosphaerida</taxon>
        <taxon>Fonticulaceae</taxon>
        <taxon>Fonticula</taxon>
    </lineage>
</organism>
<dbReference type="EMBL" id="KB932208">
    <property type="protein sequence ID" value="KCV68696.1"/>
    <property type="molecule type" value="Genomic_DNA"/>
</dbReference>
<feature type="region of interest" description="Disordered" evidence="1">
    <location>
        <begin position="476"/>
        <end position="530"/>
    </location>
</feature>
<dbReference type="RefSeq" id="XP_009497128.1">
    <property type="nucleotide sequence ID" value="XM_009498853.1"/>
</dbReference>
<sequence>MSLLRFASQVATVGLRAPVVHYRVSPTLSAFFSDSGDDSESTASLPRRTYSTSSEGGPRRKSRGRGGSRAARAAAENELDDRLDDADIQHLMKEYAATRGPSLNQTRREILDSIPLTGDPEVDRLRRAQANADLHFMSVTPEEQISLSELERLNRRPRLDYLQNLMDQSRLDTKPADSPADPEQLEQEGDRLMARALFGQLPNPDQALEKMHIQLKAGGSLTGPILSEEEIVTRMLEAQERDRPTPERFLQNLQEHAPEAPESMRTLLQMAEAKSGVSTKQLEQEWERDKLEYKRRKLEYLRAGGIVDPMHDSDHSDAEMYETMRVASSRLYTKQDLDSPEAMKIHLPGERLYTDKEIADANYIWTHLKKVETFHQVAEELSHSLAQQQDMPERSPLRAVEMERLRAERAARRAESWASPPSMASLYEGDEDPGEDSDSRATFNSQRLMNQAMLLDPRSAEVDGFNATGPAHSFTLGGSAAAAGATDDDDDDNGPAGPGDRTLTPMQDAGAWGSAGMWEDPPGPGSGFDPAATMAVLPPADAERRAAILQQIQQAQQKTLLRHHIEDQVVQAETFNRQQDKEEENTRKITQSLRRRLPEGKQHLADLKDIDLLTRSPEQAATILPHFLEDGMEMLKTLRNPDLHEQKADALNAEALGEALITSADQELEQQVEIHRRLLAINEKLNQLEEHLPALAQHHQVSRFARNIVRHASATLQNYPTQLIQDQVEAGTLVLPPPEVLNSLRHGHRASATSSYLARPTLHVPRPGPDAYTEPAARIQLNPTPLAESTRITTMPYSEFSRRFNSPHYDATLAHLGSLPDIDSPEELALPEAERQEARIGTSLDQVTRLEQTMSLVTTIEELADELADVRDSMAPETLAFLDRLVFAADIAKQFSFGQQVDGSFDIAQFLDDSLGDLNLESDDSADESAGPGPVRVPLSRKAAARQAAAAAAAAAAQAAADAESGFPGEAMFDTAPTDSDDWQHAPSAGSIGVLRARQALARAADGSPPPSNITEAVRAQWLPGHLQKPGTLASYERLREVAAVKNAASPVDLSQTPLERALRAATGERVDSLLADPATGALLGEQTRVATGPHALPGANTMGQPAGGFFSNMFADSADPSSQSQNEGTALLMSSPGKAPSKEDARASLHDPELVKKALSEKSAQSAGSPPGTGAARGGVALVADDGHKSGLPSPEALLSSASLGKQFVMGSLRESVSSHLPLAVSDLVATKGINMNLRINKIESSIGQSASQSRAFNSRSNVPNHVRRLGVVIRDSLNEVLSSSTENQMPPLTGNVGIRHVEMSSDGSNAFIHWYDTKPHDVLGLALLQADRSLNPAKVENLPGVIAAMQARIELMIPKLQYVIGDHVQMKYVPSLHIIYDASAKILSDANSFLDSFGVDELIDDFDGDQMDFIEAAGRKSDFFQGTVSPMLTGDPRAEYRAYVDRLLEKYVASKIAARVCRSAEEVEAHRKAALVGYLRHLVELHAEDEEQFRRGRPTGDTSLTAVQDQINVLSEILLGPTMPEIFQSAMKAYQLKEEQREQRIRSKMRSDVFRMADGRLITPDHPRYHEIRRRYVKEKAEYERHLRSVADAEAILSTGAPASLDKLRESIRELQEAGRRPGARADKGARVRVRSAAEIERAEEHRFSSELDALLHEDGARRSYVSEAEAAEMREAETLINEVFPMSKEMERAYLASMRVASADERRVPSDSDSDHEGSGDDNAQPPGSDDEEDIMRRLHMAQEITRQKRAALGGPAATEYDPAFDAMYAEKFGDAGLRVSTESLSDLEAADEWRPDPPPRPSARRFQEDIFPTVYDEEDDEGAPVRGRARRRRVAARSSSATGEEDQE</sequence>
<dbReference type="Gene3D" id="3.30.300.20">
    <property type="match status" value="1"/>
</dbReference>
<protein>
    <submittedName>
        <fullName evidence="2">Uncharacterized protein</fullName>
    </submittedName>
</protein>
<evidence type="ECO:0000313" key="2">
    <source>
        <dbReference type="EMBL" id="KCV68696.1"/>
    </source>
</evidence>
<feature type="compositionally biased region" description="Polar residues" evidence="1">
    <location>
        <begin position="41"/>
        <end position="52"/>
    </location>
</feature>
<feature type="compositionally biased region" description="Basic and acidic residues" evidence="1">
    <location>
        <begin position="1705"/>
        <end position="1722"/>
    </location>
</feature>
<feature type="region of interest" description="Disordered" evidence="1">
    <location>
        <begin position="968"/>
        <end position="988"/>
    </location>
</feature>
<accession>A0A058Z3I1</accession>
<feature type="compositionally biased region" description="Basic and acidic residues" evidence="1">
    <location>
        <begin position="1141"/>
        <end position="1161"/>
    </location>
</feature>
<reference evidence="2" key="1">
    <citation type="submission" date="2013-04" db="EMBL/GenBank/DDBJ databases">
        <title>The Genome Sequence of Fonticula alba ATCC 38817.</title>
        <authorList>
            <consortium name="The Broad Institute Genomics Platform"/>
            <person name="Russ C."/>
            <person name="Cuomo C."/>
            <person name="Burger G."/>
            <person name="Gray M.W."/>
            <person name="Holland P.W.H."/>
            <person name="King N."/>
            <person name="Lang F.B.F."/>
            <person name="Roger A.J."/>
            <person name="Ruiz-Trillo I."/>
            <person name="Brown M."/>
            <person name="Walker B."/>
            <person name="Young S."/>
            <person name="Zeng Q."/>
            <person name="Gargeya S."/>
            <person name="Fitzgerald M."/>
            <person name="Haas B."/>
            <person name="Abouelleil A."/>
            <person name="Allen A.W."/>
            <person name="Alvarado L."/>
            <person name="Arachchi H.M."/>
            <person name="Berlin A.M."/>
            <person name="Chapman S.B."/>
            <person name="Gainer-Dewar J."/>
            <person name="Goldberg J."/>
            <person name="Griggs A."/>
            <person name="Gujja S."/>
            <person name="Hansen M."/>
            <person name="Howarth C."/>
            <person name="Imamovic A."/>
            <person name="Ireland A."/>
            <person name="Larimer J."/>
            <person name="McCowan C."/>
            <person name="Murphy C."/>
            <person name="Pearson M."/>
            <person name="Poon T.W."/>
            <person name="Priest M."/>
            <person name="Roberts A."/>
            <person name="Saif S."/>
            <person name="Shea T."/>
            <person name="Sisk P."/>
            <person name="Sykes S."/>
            <person name="Wortman J."/>
            <person name="Nusbaum C."/>
            <person name="Birren B."/>
        </authorList>
    </citation>
    <scope>NUCLEOTIDE SEQUENCE [LARGE SCALE GENOMIC DNA]</scope>
    <source>
        <strain evidence="2">ATCC 38817</strain>
    </source>
</reference>
<name>A0A058Z3I1_FONAL</name>
<dbReference type="Proteomes" id="UP000030693">
    <property type="component" value="Unassembled WGS sequence"/>
</dbReference>
<evidence type="ECO:0000256" key="1">
    <source>
        <dbReference type="SAM" id="MobiDB-lite"/>
    </source>
</evidence>
<gene>
    <name evidence="2" type="ORF">H696_04984</name>
</gene>
<feature type="region of interest" description="Disordered" evidence="1">
    <location>
        <begin position="1705"/>
        <end position="1735"/>
    </location>
</feature>
<dbReference type="InterPro" id="IPR015946">
    <property type="entry name" value="KH_dom-like_a/b"/>
</dbReference>
<feature type="region of interest" description="Disordered" evidence="1">
    <location>
        <begin position="919"/>
        <end position="939"/>
    </location>
</feature>
<feature type="region of interest" description="Disordered" evidence="1">
    <location>
        <begin position="1790"/>
        <end position="1852"/>
    </location>
</feature>
<evidence type="ECO:0000313" key="3">
    <source>
        <dbReference type="Proteomes" id="UP000030693"/>
    </source>
</evidence>
<feature type="region of interest" description="Disordered" evidence="1">
    <location>
        <begin position="31"/>
        <end position="78"/>
    </location>
</feature>
<keyword evidence="3" id="KW-1185">Reference proteome</keyword>